<dbReference type="KEGG" id="tle:Tlet_1845"/>
<dbReference type="Proteomes" id="UP000002016">
    <property type="component" value="Chromosome"/>
</dbReference>
<dbReference type="InterPro" id="IPR014710">
    <property type="entry name" value="RmlC-like_jellyroll"/>
</dbReference>
<dbReference type="Gene3D" id="2.60.120.10">
    <property type="entry name" value="Jelly Rolls"/>
    <property type="match status" value="1"/>
</dbReference>
<dbReference type="SUPFAM" id="SSF51182">
    <property type="entry name" value="RmlC-like cupins"/>
    <property type="match status" value="1"/>
</dbReference>
<dbReference type="eggNOG" id="COG1917">
    <property type="taxonomic scope" value="Bacteria"/>
</dbReference>
<dbReference type="InterPro" id="IPR011051">
    <property type="entry name" value="RmlC_Cupin_sf"/>
</dbReference>
<gene>
    <name evidence="2" type="ordered locus">Tlet_1845</name>
</gene>
<dbReference type="PANTHER" id="PTHR37694">
    <property type="entry name" value="SLR8022 PROTEIN"/>
    <property type="match status" value="1"/>
</dbReference>
<protein>
    <submittedName>
        <fullName evidence="2">Cupin 2 conserved barrel domain protein</fullName>
    </submittedName>
</protein>
<reference evidence="2 3" key="1">
    <citation type="submission" date="2007-08" db="EMBL/GenBank/DDBJ databases">
        <title>Complete sequence of Thermotoga lettingae TMO.</title>
        <authorList>
            <consortium name="US DOE Joint Genome Institute"/>
            <person name="Copeland A."/>
            <person name="Lucas S."/>
            <person name="Lapidus A."/>
            <person name="Barry K."/>
            <person name="Glavina del Rio T."/>
            <person name="Dalin E."/>
            <person name="Tice H."/>
            <person name="Pitluck S."/>
            <person name="Foster B."/>
            <person name="Bruce D."/>
            <person name="Schmutz J."/>
            <person name="Larimer F."/>
            <person name="Land M."/>
            <person name="Hauser L."/>
            <person name="Kyrpides N."/>
            <person name="Mikhailova N."/>
            <person name="Nelson K."/>
            <person name="Gogarten J.P."/>
            <person name="Noll K."/>
            <person name="Richardson P."/>
        </authorList>
    </citation>
    <scope>NUCLEOTIDE SEQUENCE [LARGE SCALE GENOMIC DNA]</scope>
    <source>
        <strain evidence="3">ATCC BAA-301 / DSM 14385 / NBRC 107922 / TMO</strain>
    </source>
</reference>
<dbReference type="Pfam" id="PF07883">
    <property type="entry name" value="Cupin_2"/>
    <property type="match status" value="1"/>
</dbReference>
<dbReference type="STRING" id="416591.Tlet_1845"/>
<dbReference type="HOGENOM" id="CLU_116722_4_1_0"/>
<keyword evidence="3" id="KW-1185">Reference proteome</keyword>
<dbReference type="CDD" id="cd02222">
    <property type="entry name" value="cupin_TM1459-like"/>
    <property type="match status" value="1"/>
</dbReference>
<dbReference type="PANTHER" id="PTHR37694:SF1">
    <property type="entry name" value="SLR8022 PROTEIN"/>
    <property type="match status" value="1"/>
</dbReference>
<dbReference type="AlphaFoldDB" id="A8F8B5"/>
<sequence length="136" mass="15548">MKIALYFTCIIILRLIIIYREAIFLKIGNRENVSPQKFFEGKVVKRILIGEKDGAPGFTMRLFTLQPGASTPYHNHSWEHEVFVLEGKLKIRSKNGEEVIESGSFVFVEPDEEHQFVNIDDGPSSFICVVPNYGEQ</sequence>
<feature type="domain" description="Cupin type-2" evidence="1">
    <location>
        <begin position="62"/>
        <end position="130"/>
    </location>
</feature>
<evidence type="ECO:0000259" key="1">
    <source>
        <dbReference type="Pfam" id="PF07883"/>
    </source>
</evidence>
<organism evidence="2 3">
    <name type="scientific">Pseudothermotoga lettingae (strain ATCC BAA-301 / DSM 14385 / NBRC 107922 / TMO)</name>
    <name type="common">Thermotoga lettingae</name>
    <dbReference type="NCBI Taxonomy" id="416591"/>
    <lineage>
        <taxon>Bacteria</taxon>
        <taxon>Thermotogati</taxon>
        <taxon>Thermotogota</taxon>
        <taxon>Thermotogae</taxon>
        <taxon>Thermotogales</taxon>
        <taxon>Thermotogaceae</taxon>
        <taxon>Pseudothermotoga</taxon>
    </lineage>
</organism>
<reference evidence="2 3" key="2">
    <citation type="journal article" date="2009" name="Proc. Natl. Acad. Sci. U.S.A.">
        <title>On the chimeric nature, thermophilic origin, and phylogenetic placement of the Thermotogales.</title>
        <authorList>
            <person name="Zhaxybayeva O."/>
            <person name="Swithers K.S."/>
            <person name="Lapierre P."/>
            <person name="Fournier G.P."/>
            <person name="Bickhart D.M."/>
            <person name="DeBoy R.T."/>
            <person name="Nelson K.E."/>
            <person name="Nesbo C.L."/>
            <person name="Doolittle W.F."/>
            <person name="Gogarten J.P."/>
            <person name="Noll K.M."/>
        </authorList>
    </citation>
    <scope>NUCLEOTIDE SEQUENCE [LARGE SCALE GENOMIC DNA]</scope>
    <source>
        <strain evidence="3">ATCC BAA-301 / DSM 14385 / NBRC 107922 / TMO</strain>
    </source>
</reference>
<evidence type="ECO:0000313" key="3">
    <source>
        <dbReference type="Proteomes" id="UP000002016"/>
    </source>
</evidence>
<name>A8F8B5_PSELT</name>
<proteinExistence type="predicted"/>
<dbReference type="EMBL" id="CP000812">
    <property type="protein sequence ID" value="ABV34399.1"/>
    <property type="molecule type" value="Genomic_DNA"/>
</dbReference>
<dbReference type="InterPro" id="IPR013096">
    <property type="entry name" value="Cupin_2"/>
</dbReference>
<evidence type="ECO:0000313" key="2">
    <source>
        <dbReference type="EMBL" id="ABV34399.1"/>
    </source>
</evidence>
<accession>A8F8B5</accession>